<dbReference type="InterPro" id="IPR024061">
    <property type="entry name" value="NDT80_DNA-bd_dom"/>
</dbReference>
<dbReference type="PANTHER" id="PTHR35144:SF2">
    <property type="entry name" value="MEIOSIS-SPECIFIC TRANSCRIPTION FACTOR NDT80"/>
    <property type="match status" value="1"/>
</dbReference>
<dbReference type="InterPro" id="IPR008967">
    <property type="entry name" value="p53-like_TF_DNA-bd_sf"/>
</dbReference>
<dbReference type="InterPro" id="IPR052605">
    <property type="entry name" value="Fungal_trans_regulator"/>
</dbReference>
<dbReference type="GO" id="GO:0000228">
    <property type="term" value="C:nuclear chromosome"/>
    <property type="evidence" value="ECO:0007669"/>
    <property type="project" value="TreeGrafter"/>
</dbReference>
<organism evidence="5 6">
    <name type="scientific">Colletotrichum orchidophilum</name>
    <dbReference type="NCBI Taxonomy" id="1209926"/>
    <lineage>
        <taxon>Eukaryota</taxon>
        <taxon>Fungi</taxon>
        <taxon>Dikarya</taxon>
        <taxon>Ascomycota</taxon>
        <taxon>Pezizomycotina</taxon>
        <taxon>Sordariomycetes</taxon>
        <taxon>Hypocreomycetidae</taxon>
        <taxon>Glomerellales</taxon>
        <taxon>Glomerellaceae</taxon>
        <taxon>Colletotrichum</taxon>
    </lineage>
</organism>
<proteinExistence type="predicted"/>
<feature type="region of interest" description="Disordered" evidence="3">
    <location>
        <begin position="240"/>
        <end position="266"/>
    </location>
</feature>
<feature type="domain" description="NDT80" evidence="4">
    <location>
        <begin position="439"/>
        <end position="674"/>
    </location>
</feature>
<keyword evidence="1 2" id="KW-0238">DNA-binding</keyword>
<dbReference type="EMBL" id="MJBS01000073">
    <property type="protein sequence ID" value="OHE96135.1"/>
    <property type="molecule type" value="Genomic_DNA"/>
</dbReference>
<comment type="caution">
    <text evidence="5">The sequence shown here is derived from an EMBL/GenBank/DDBJ whole genome shotgun (WGS) entry which is preliminary data.</text>
</comment>
<dbReference type="PROSITE" id="PS51517">
    <property type="entry name" value="NDT80"/>
    <property type="match status" value="1"/>
</dbReference>
<dbReference type="AlphaFoldDB" id="A0A1G4B491"/>
<dbReference type="GeneID" id="34561652"/>
<accession>A0A1G4B491</accession>
<protein>
    <recommendedName>
        <fullName evidence="4">NDT80 domain-containing protein</fullName>
    </recommendedName>
</protein>
<dbReference type="GO" id="GO:0003700">
    <property type="term" value="F:DNA-binding transcription factor activity"/>
    <property type="evidence" value="ECO:0007669"/>
    <property type="project" value="UniProtKB-UniRule"/>
</dbReference>
<keyword evidence="6" id="KW-1185">Reference proteome</keyword>
<feature type="DNA-binding region" description="NDT80" evidence="2">
    <location>
        <begin position="439"/>
        <end position="674"/>
    </location>
</feature>
<evidence type="ECO:0000256" key="1">
    <source>
        <dbReference type="ARBA" id="ARBA00023125"/>
    </source>
</evidence>
<dbReference type="Gene3D" id="2.60.40.1390">
    <property type="entry name" value="NDT80 DNA-binding domain"/>
    <property type="match status" value="1"/>
</dbReference>
<dbReference type="InterPro" id="IPR037141">
    <property type="entry name" value="NDT80_DNA-bd_dom_sf"/>
</dbReference>
<dbReference type="OrthoDB" id="5865767at2759"/>
<sequence>MNSSARRQDAKAYNIPGKSDKKIWPLLPVCSDLWTEDQYRERFRFVAEELKRAVDESDELSKRARFIDYELWMVGSTQKKATPSILIKCKETDVGGLKSLFDRTAASRLSCRRDTKWLQLLKESPPSKPPFRLFFVASHDNPTTLAIGAGTAYIAVDAAPATMCGALVTNGELRATIGLTLEVNGEDRLLTVDHIFNDPYSLWDEYERERHWNMRIEAEREAGTDSSDYSTPITLWEYDDDESEIESVDSSNNDDSSTASEYLGWPLNSRPHSGDADIGDMSHNRLFSYADTVPISLSVSDPTWNEPASVPPLDWICLKPEVVDLGLRRCNYVVPPGAAPSDAFMIQMVASEPRQLVIPVYLASGILGTRSGRLISRPSYVGSSPGQDLCEVWTMFFDDSRGVVRGESGSIVVDQETPAACGHVIGRDLFGHARIVPLVNTINQIKERFGSRFGPPAVVKLPLQPTEGRPAPPRPVLPWEDLKEFGVLRYDDSAGGYTARIGIQANVRGFWEENDKWSIFLSGAFSCACSFTLTPYLPGQSLEFARADTGQTQNVQNFAISISACVAGKEDERIGLVQRLRGQESGPLGKVQLDPGQGSRVTAEGPGSMMEHTFERVLFTRNTPSTADQYFQLVIELWANVGEETTPSYVKVAAYKSAKLTVLNTQNPFQSGINFTQKKQLINTLRLIESQVLSSKGVLTDSNVA</sequence>
<dbReference type="GO" id="GO:0045944">
    <property type="term" value="P:positive regulation of transcription by RNA polymerase II"/>
    <property type="evidence" value="ECO:0007669"/>
    <property type="project" value="TreeGrafter"/>
</dbReference>
<evidence type="ECO:0000313" key="5">
    <source>
        <dbReference type="EMBL" id="OHE96135.1"/>
    </source>
</evidence>
<reference evidence="5 6" key="1">
    <citation type="submission" date="2016-09" db="EMBL/GenBank/DDBJ databases">
        <authorList>
            <person name="Capua I."/>
            <person name="De Benedictis P."/>
            <person name="Joannis T."/>
            <person name="Lombin L.H."/>
            <person name="Cattoli G."/>
        </authorList>
    </citation>
    <scope>NUCLEOTIDE SEQUENCE [LARGE SCALE GENOMIC DNA]</scope>
    <source>
        <strain evidence="5 6">IMI 309357</strain>
    </source>
</reference>
<evidence type="ECO:0000259" key="4">
    <source>
        <dbReference type="PROSITE" id="PS51517"/>
    </source>
</evidence>
<gene>
    <name evidence="5" type="ORF">CORC01_08512</name>
</gene>
<dbReference type="PANTHER" id="PTHR35144">
    <property type="entry name" value="MEIOSIS-SPECIFIC TRANSCRIPTION FACTOR NDT80"/>
    <property type="match status" value="1"/>
</dbReference>
<feature type="region of interest" description="Disordered" evidence="3">
    <location>
        <begin position="587"/>
        <end position="606"/>
    </location>
</feature>
<evidence type="ECO:0000313" key="6">
    <source>
        <dbReference type="Proteomes" id="UP000176998"/>
    </source>
</evidence>
<evidence type="ECO:0000256" key="3">
    <source>
        <dbReference type="SAM" id="MobiDB-lite"/>
    </source>
</evidence>
<dbReference type="GO" id="GO:0051321">
    <property type="term" value="P:meiotic cell cycle"/>
    <property type="evidence" value="ECO:0007669"/>
    <property type="project" value="TreeGrafter"/>
</dbReference>
<name>A0A1G4B491_9PEZI</name>
<evidence type="ECO:0000256" key="2">
    <source>
        <dbReference type="PROSITE-ProRule" id="PRU00850"/>
    </source>
</evidence>
<feature type="compositionally biased region" description="Low complexity" evidence="3">
    <location>
        <begin position="248"/>
        <end position="257"/>
    </location>
</feature>
<dbReference type="Pfam" id="PF05224">
    <property type="entry name" value="NDT80_PhoG"/>
    <property type="match status" value="1"/>
</dbReference>
<dbReference type="RefSeq" id="XP_022473296.1">
    <property type="nucleotide sequence ID" value="XM_022620142.1"/>
</dbReference>
<dbReference type="STRING" id="1209926.A0A1G4B491"/>
<dbReference type="SUPFAM" id="SSF49417">
    <property type="entry name" value="p53-like transcription factors"/>
    <property type="match status" value="1"/>
</dbReference>
<dbReference type="Proteomes" id="UP000176998">
    <property type="component" value="Unassembled WGS sequence"/>
</dbReference>
<dbReference type="GO" id="GO:0003677">
    <property type="term" value="F:DNA binding"/>
    <property type="evidence" value="ECO:0007669"/>
    <property type="project" value="UniProtKB-KW"/>
</dbReference>